<dbReference type="GeneID" id="25902348"/>
<evidence type="ECO:0000313" key="3">
    <source>
        <dbReference type="Proteomes" id="UP000054560"/>
    </source>
</evidence>
<feature type="compositionally biased region" description="Polar residues" evidence="1">
    <location>
        <begin position="88"/>
        <end position="98"/>
    </location>
</feature>
<name>A0A0L0GAQ6_9EUKA</name>
<keyword evidence="3" id="KW-1185">Reference proteome</keyword>
<feature type="compositionally biased region" description="Low complexity" evidence="1">
    <location>
        <begin position="44"/>
        <end position="57"/>
    </location>
</feature>
<proteinExistence type="predicted"/>
<reference evidence="2 3" key="1">
    <citation type="submission" date="2011-02" db="EMBL/GenBank/DDBJ databases">
        <title>The Genome Sequence of Sphaeroforma arctica JP610.</title>
        <authorList>
            <consortium name="The Broad Institute Genome Sequencing Platform"/>
            <person name="Russ C."/>
            <person name="Cuomo C."/>
            <person name="Young S.K."/>
            <person name="Zeng Q."/>
            <person name="Gargeya S."/>
            <person name="Alvarado L."/>
            <person name="Berlin A."/>
            <person name="Chapman S.B."/>
            <person name="Chen Z."/>
            <person name="Freedman E."/>
            <person name="Gellesch M."/>
            <person name="Goldberg J."/>
            <person name="Griggs A."/>
            <person name="Gujja S."/>
            <person name="Heilman E."/>
            <person name="Heiman D."/>
            <person name="Howarth C."/>
            <person name="Mehta T."/>
            <person name="Neiman D."/>
            <person name="Pearson M."/>
            <person name="Roberts A."/>
            <person name="Saif S."/>
            <person name="Shea T."/>
            <person name="Shenoy N."/>
            <person name="Sisk P."/>
            <person name="Stolte C."/>
            <person name="Sykes S."/>
            <person name="White J."/>
            <person name="Yandava C."/>
            <person name="Burger G."/>
            <person name="Gray M.W."/>
            <person name="Holland P.W.H."/>
            <person name="King N."/>
            <person name="Lang F.B.F."/>
            <person name="Roger A.J."/>
            <person name="Ruiz-Trillo I."/>
            <person name="Haas B."/>
            <person name="Nusbaum C."/>
            <person name="Birren B."/>
        </authorList>
    </citation>
    <scope>NUCLEOTIDE SEQUENCE [LARGE SCALE GENOMIC DNA]</scope>
    <source>
        <strain evidence="2 3">JP610</strain>
    </source>
</reference>
<feature type="region of interest" description="Disordered" evidence="1">
    <location>
        <begin position="37"/>
        <end position="125"/>
    </location>
</feature>
<accession>A0A0L0GAQ6</accession>
<dbReference type="Proteomes" id="UP000054560">
    <property type="component" value="Unassembled WGS sequence"/>
</dbReference>
<protein>
    <submittedName>
        <fullName evidence="2">Uncharacterized protein</fullName>
    </submittedName>
</protein>
<dbReference type="RefSeq" id="XP_014159901.1">
    <property type="nucleotide sequence ID" value="XM_014304426.1"/>
</dbReference>
<evidence type="ECO:0000256" key="1">
    <source>
        <dbReference type="SAM" id="MobiDB-lite"/>
    </source>
</evidence>
<dbReference type="AlphaFoldDB" id="A0A0L0GAQ6"/>
<gene>
    <name evidence="2" type="ORF">SARC_01844</name>
</gene>
<evidence type="ECO:0000313" key="2">
    <source>
        <dbReference type="EMBL" id="KNC85999.1"/>
    </source>
</evidence>
<dbReference type="EMBL" id="KQ241673">
    <property type="protein sequence ID" value="KNC85999.1"/>
    <property type="molecule type" value="Genomic_DNA"/>
</dbReference>
<sequence>MVGYAIRDALLDFPDLISNHLALYEALVDFELLSDKGEPKRIRTSSSEAQQSPSSTEGYISFKSRVVSKQEKIYQAQEDGGPVPAQAQAESQSLSNGDSTPPPVVSVVTAKTVDAPGGSKEEVKK</sequence>
<organism evidence="2 3">
    <name type="scientific">Sphaeroforma arctica JP610</name>
    <dbReference type="NCBI Taxonomy" id="667725"/>
    <lineage>
        <taxon>Eukaryota</taxon>
        <taxon>Ichthyosporea</taxon>
        <taxon>Ichthyophonida</taxon>
        <taxon>Sphaeroforma</taxon>
    </lineage>
</organism>